<organism evidence="3 4">
    <name type="scientific">Cupriavidus campinensis</name>
    <dbReference type="NCBI Taxonomy" id="151783"/>
    <lineage>
        <taxon>Bacteria</taxon>
        <taxon>Pseudomonadati</taxon>
        <taxon>Pseudomonadota</taxon>
        <taxon>Betaproteobacteria</taxon>
        <taxon>Burkholderiales</taxon>
        <taxon>Burkholderiaceae</taxon>
        <taxon>Cupriavidus</taxon>
    </lineage>
</organism>
<keyword evidence="2" id="KW-1133">Transmembrane helix</keyword>
<evidence type="ECO:0000256" key="1">
    <source>
        <dbReference type="ARBA" id="ARBA00004196"/>
    </source>
</evidence>
<keyword evidence="4" id="KW-1185">Reference proteome</keyword>
<comment type="caution">
    <text evidence="3">The sequence shown here is derived from an EMBL/GenBank/DDBJ whole genome shotgun (WGS) entry which is preliminary data.</text>
</comment>
<dbReference type="InterPro" id="IPR050739">
    <property type="entry name" value="MFP"/>
</dbReference>
<protein>
    <submittedName>
        <fullName evidence="3">HlyD family efflux transporter periplasmic adaptor subunit</fullName>
    </submittedName>
</protein>
<evidence type="ECO:0000313" key="3">
    <source>
        <dbReference type="EMBL" id="TSP13824.1"/>
    </source>
</evidence>
<dbReference type="PANTHER" id="PTHR30386">
    <property type="entry name" value="MEMBRANE FUSION SUBUNIT OF EMRAB-TOLC MULTIDRUG EFFLUX PUMP"/>
    <property type="match status" value="1"/>
</dbReference>
<feature type="transmembrane region" description="Helical" evidence="2">
    <location>
        <begin position="23"/>
        <end position="45"/>
    </location>
</feature>
<sequence length="201" mass="21326">MSCPRPQGVVMSIRSHSSSGRPLAAACAVACAMAGLAAVVGHWWIEGRHFETTDDAHVAARIADVAPRAAGAVVAIGTLDPRRAPPDAVWVDARFKKSQLARLRTGQPVTLYADAYGARVRYHGTVAGFPARSGAALSPLPAHSAICRWIKPPQRLPVHIALNRAELAAHPLRVGLSMHVTVDVRARGAPDPMEPSQRPLA</sequence>
<keyword evidence="2" id="KW-0812">Transmembrane</keyword>
<evidence type="ECO:0000313" key="4">
    <source>
        <dbReference type="Proteomes" id="UP000318943"/>
    </source>
</evidence>
<dbReference type="EMBL" id="VCIZ01000002">
    <property type="protein sequence ID" value="TSP13824.1"/>
    <property type="molecule type" value="Genomic_DNA"/>
</dbReference>
<proteinExistence type="predicted"/>
<dbReference type="Proteomes" id="UP000318943">
    <property type="component" value="Unassembled WGS sequence"/>
</dbReference>
<dbReference type="Gene3D" id="2.40.30.170">
    <property type="match status" value="1"/>
</dbReference>
<comment type="subcellular location">
    <subcellularLocation>
        <location evidence="1">Cell envelope</location>
    </subcellularLocation>
</comment>
<gene>
    <name evidence="3" type="ORF">FGG12_04900</name>
</gene>
<keyword evidence="2" id="KW-0472">Membrane</keyword>
<evidence type="ECO:0000256" key="2">
    <source>
        <dbReference type="SAM" id="Phobius"/>
    </source>
</evidence>
<accession>A0ABY3ES80</accession>
<reference evidence="3 4" key="1">
    <citation type="submission" date="2019-05" db="EMBL/GenBank/DDBJ databases">
        <title>Whole genome sequence analysis of Cupriavidus campinensis S14E4C strain.</title>
        <authorList>
            <person name="Abbaszade G."/>
            <person name="Szabo A."/>
            <person name="Toumi M."/>
            <person name="Toth E."/>
        </authorList>
    </citation>
    <scope>NUCLEOTIDE SEQUENCE [LARGE SCALE GENOMIC DNA]</scope>
    <source>
        <strain evidence="3 4">S14E4C</strain>
    </source>
</reference>
<dbReference type="PANTHER" id="PTHR30386:SF19">
    <property type="entry name" value="MULTIDRUG EXPORT PROTEIN EMRA-RELATED"/>
    <property type="match status" value="1"/>
</dbReference>
<name>A0ABY3ES80_9BURK</name>